<dbReference type="InterPro" id="IPR025960">
    <property type="entry name" value="RVT_N"/>
</dbReference>
<reference evidence="4 5" key="1">
    <citation type="submission" date="2019-02" db="EMBL/GenBank/DDBJ databases">
        <title>Deep-cultivation of Planctomycetes and their phenomic and genomic characterization uncovers novel biology.</title>
        <authorList>
            <person name="Wiegand S."/>
            <person name="Jogler M."/>
            <person name="Boedeker C."/>
            <person name="Pinto D."/>
            <person name="Vollmers J."/>
            <person name="Rivas-Marin E."/>
            <person name="Kohn T."/>
            <person name="Peeters S.H."/>
            <person name="Heuer A."/>
            <person name="Rast P."/>
            <person name="Oberbeckmann S."/>
            <person name="Bunk B."/>
            <person name="Jeske O."/>
            <person name="Meyerdierks A."/>
            <person name="Storesund J.E."/>
            <person name="Kallscheuer N."/>
            <person name="Luecker S."/>
            <person name="Lage O.M."/>
            <person name="Pohl T."/>
            <person name="Merkel B.J."/>
            <person name="Hornburger P."/>
            <person name="Mueller R.-W."/>
            <person name="Bruemmer F."/>
            <person name="Labrenz M."/>
            <person name="Spormann A.M."/>
            <person name="Op den Camp H."/>
            <person name="Overmann J."/>
            <person name="Amann R."/>
            <person name="Jetten M.S.M."/>
            <person name="Mascher T."/>
            <person name="Medema M.H."/>
            <person name="Devos D.P."/>
            <person name="Kaster A.-K."/>
            <person name="Ovreas L."/>
            <person name="Rohde M."/>
            <person name="Galperin M.Y."/>
            <person name="Jogler C."/>
        </authorList>
    </citation>
    <scope>NUCLEOTIDE SEQUENCE [LARGE SCALE GENOMIC DNA]</scope>
    <source>
        <strain evidence="4 5">ETA_A1</strain>
    </source>
</reference>
<evidence type="ECO:0000259" key="2">
    <source>
        <dbReference type="Pfam" id="PF00078"/>
    </source>
</evidence>
<dbReference type="AlphaFoldDB" id="A0A517XQG6"/>
<evidence type="ECO:0000256" key="1">
    <source>
        <dbReference type="ARBA" id="ARBA00034120"/>
    </source>
</evidence>
<evidence type="ECO:0000313" key="5">
    <source>
        <dbReference type="Proteomes" id="UP000319576"/>
    </source>
</evidence>
<dbReference type="RefSeq" id="WP_145236188.1">
    <property type="nucleotide sequence ID" value="NZ_CP036273.1"/>
</dbReference>
<feature type="domain" description="Reverse transcriptase" evidence="2">
    <location>
        <begin position="114"/>
        <end position="193"/>
    </location>
</feature>
<dbReference type="CDD" id="cd01651">
    <property type="entry name" value="RT_G2_intron"/>
    <property type="match status" value="1"/>
</dbReference>
<dbReference type="SUPFAM" id="SSF56672">
    <property type="entry name" value="DNA/RNA polymerases"/>
    <property type="match status" value="1"/>
</dbReference>
<dbReference type="EMBL" id="CP036273">
    <property type="protein sequence ID" value="QDU19751.1"/>
    <property type="molecule type" value="Genomic_DNA"/>
</dbReference>
<dbReference type="KEGG" id="uli:ETAA1_16870"/>
<organism evidence="4 5">
    <name type="scientific">Urbifossiella limnaea</name>
    <dbReference type="NCBI Taxonomy" id="2528023"/>
    <lineage>
        <taxon>Bacteria</taxon>
        <taxon>Pseudomonadati</taxon>
        <taxon>Planctomycetota</taxon>
        <taxon>Planctomycetia</taxon>
        <taxon>Gemmatales</taxon>
        <taxon>Gemmataceae</taxon>
        <taxon>Urbifossiella</taxon>
    </lineage>
</organism>
<dbReference type="Pfam" id="PF13655">
    <property type="entry name" value="RVT_N"/>
    <property type="match status" value="1"/>
</dbReference>
<feature type="domain" description="Reverse transcriptase N-terminal" evidence="3">
    <location>
        <begin position="16"/>
        <end position="97"/>
    </location>
</feature>
<dbReference type="Pfam" id="PF00078">
    <property type="entry name" value="RVT_1"/>
    <property type="match status" value="1"/>
</dbReference>
<evidence type="ECO:0000313" key="4">
    <source>
        <dbReference type="EMBL" id="QDU19751.1"/>
    </source>
</evidence>
<accession>A0A517XQG6</accession>
<dbReference type="PANTHER" id="PTHR34047">
    <property type="entry name" value="NUCLEAR INTRON MATURASE 1, MITOCHONDRIAL-RELATED"/>
    <property type="match status" value="1"/>
</dbReference>
<dbReference type="Proteomes" id="UP000319576">
    <property type="component" value="Chromosome"/>
</dbReference>
<sequence length="196" mass="22286">MGDHGRSNGPTGPTDWNAIDWRRANRVVRNLRQRIFRAARENDLKKVRSLQKLMLRSWSNVVLGVRRATQQNRGRNTPGVDKVLVKTPTARGKLVETMTGQQVWRARPVRRVYIPKANGKLRPLGIPTILDRCRQAVVKNALEPEWEARFEGSSYGFRPGRGCHDAMARIYQLAKGTCTRRWVVDADIKGAFDLAS</sequence>
<comment type="similarity">
    <text evidence="1">Belongs to the bacterial reverse transcriptase family.</text>
</comment>
<dbReference type="PANTHER" id="PTHR34047:SF10">
    <property type="entry name" value="GROUP II INTRON-ASSOCIATED OPEN READING FRAME"/>
    <property type="match status" value="1"/>
</dbReference>
<dbReference type="InterPro" id="IPR051083">
    <property type="entry name" value="GrpII_Intron_Splice-Mob/Def"/>
</dbReference>
<dbReference type="InterPro" id="IPR043502">
    <property type="entry name" value="DNA/RNA_pol_sf"/>
</dbReference>
<name>A0A517XQG6_9BACT</name>
<evidence type="ECO:0000259" key="3">
    <source>
        <dbReference type="Pfam" id="PF13655"/>
    </source>
</evidence>
<protein>
    <submittedName>
        <fullName evidence="4">Group II intron-encoded protein LtrA</fullName>
    </submittedName>
</protein>
<keyword evidence="5" id="KW-1185">Reference proteome</keyword>
<proteinExistence type="inferred from homology"/>
<dbReference type="OrthoDB" id="1550386at2"/>
<gene>
    <name evidence="4" type="primary">ltrA_3</name>
    <name evidence="4" type="ORF">ETAA1_16870</name>
</gene>
<dbReference type="InterPro" id="IPR000477">
    <property type="entry name" value="RT_dom"/>
</dbReference>